<sequence>MTVHGRDDHEAASKLGIQYFWVGLYKDIVDAKWKFTNNETVTYVPLDRENIYTCALGFPTFVSHGYPCESEYFGICQKYAYS</sequence>
<keyword evidence="1" id="KW-1185">Reference proteome</keyword>
<name>A0A914Z142_9BILA</name>
<accession>A0A914Z142</accession>
<reference evidence="2" key="1">
    <citation type="submission" date="2022-11" db="UniProtKB">
        <authorList>
            <consortium name="WormBaseParasite"/>
        </authorList>
    </citation>
    <scope>IDENTIFICATION</scope>
</reference>
<dbReference type="WBParaSite" id="PSU_v2.g644.t1">
    <property type="protein sequence ID" value="PSU_v2.g644.t1"/>
    <property type="gene ID" value="PSU_v2.g644"/>
</dbReference>
<dbReference type="Proteomes" id="UP000887577">
    <property type="component" value="Unplaced"/>
</dbReference>
<dbReference type="SUPFAM" id="SSF56436">
    <property type="entry name" value="C-type lectin-like"/>
    <property type="match status" value="1"/>
</dbReference>
<dbReference type="Gene3D" id="3.10.100.10">
    <property type="entry name" value="Mannose-Binding Protein A, subunit A"/>
    <property type="match status" value="1"/>
</dbReference>
<organism evidence="1 2">
    <name type="scientific">Panagrolaimus superbus</name>
    <dbReference type="NCBI Taxonomy" id="310955"/>
    <lineage>
        <taxon>Eukaryota</taxon>
        <taxon>Metazoa</taxon>
        <taxon>Ecdysozoa</taxon>
        <taxon>Nematoda</taxon>
        <taxon>Chromadorea</taxon>
        <taxon>Rhabditida</taxon>
        <taxon>Tylenchina</taxon>
        <taxon>Panagrolaimomorpha</taxon>
        <taxon>Panagrolaimoidea</taxon>
        <taxon>Panagrolaimidae</taxon>
        <taxon>Panagrolaimus</taxon>
    </lineage>
</organism>
<dbReference type="InterPro" id="IPR016186">
    <property type="entry name" value="C-type_lectin-like/link_sf"/>
</dbReference>
<dbReference type="AlphaFoldDB" id="A0A914Z142"/>
<protein>
    <submittedName>
        <fullName evidence="2">Uncharacterized protein</fullName>
    </submittedName>
</protein>
<evidence type="ECO:0000313" key="1">
    <source>
        <dbReference type="Proteomes" id="UP000887577"/>
    </source>
</evidence>
<proteinExistence type="predicted"/>
<dbReference type="InterPro" id="IPR016187">
    <property type="entry name" value="CTDL_fold"/>
</dbReference>
<evidence type="ECO:0000313" key="2">
    <source>
        <dbReference type="WBParaSite" id="PSU_v2.g644.t1"/>
    </source>
</evidence>